<sequence length="204" mass="23317">MPFPKLQAKTFASIRELSGICARTMEEHYELYKGYVNKTNEIQGKLDAVDRASANQIYSDLRALRVDLSFAIGGVKNHEIYFSHLGGKGGAPKGKVAEMIKRDFPSYEKWLEDFKASGLAARGWVWLAYDYDWNCLTTTLGDAQNTFPLWNATPILAMDVYEHAYWIDYGRARAKYIEAFFNNLDWNVVEQNLEKALAMQAVHK</sequence>
<reference evidence="9 10" key="1">
    <citation type="journal article" date="2019" name="Nat. Microbiol.">
        <title>Mediterranean grassland soil C-N compound turnover is dependent on rainfall and depth, and is mediated by genomically divergent microorganisms.</title>
        <authorList>
            <person name="Diamond S."/>
            <person name="Andeer P.F."/>
            <person name="Li Z."/>
            <person name="Crits-Christoph A."/>
            <person name="Burstein D."/>
            <person name="Anantharaman K."/>
            <person name="Lane K.R."/>
            <person name="Thomas B.C."/>
            <person name="Pan C."/>
            <person name="Northen T.R."/>
            <person name="Banfield J.F."/>
        </authorList>
    </citation>
    <scope>NUCLEOTIDE SEQUENCE [LARGE SCALE GENOMIC DNA]</scope>
    <source>
        <strain evidence="9">WS_2</strain>
    </source>
</reference>
<proteinExistence type="inferred from homology"/>
<dbReference type="Gene3D" id="1.10.287.990">
    <property type="entry name" value="Fe,Mn superoxide dismutase (SOD) domain"/>
    <property type="match status" value="1"/>
</dbReference>
<dbReference type="GO" id="GO:0046872">
    <property type="term" value="F:metal ion binding"/>
    <property type="evidence" value="ECO:0007669"/>
    <property type="project" value="UniProtKB-KW"/>
</dbReference>
<organism evidence="9 10">
    <name type="scientific">Eiseniibacteriota bacterium</name>
    <dbReference type="NCBI Taxonomy" id="2212470"/>
    <lineage>
        <taxon>Bacteria</taxon>
        <taxon>Candidatus Eiseniibacteriota</taxon>
    </lineage>
</organism>
<feature type="domain" description="Manganese/iron superoxide dismutase C-terminal" evidence="8">
    <location>
        <begin position="92"/>
        <end position="192"/>
    </location>
</feature>
<feature type="binding site" evidence="5">
    <location>
        <position position="28"/>
    </location>
    <ligand>
        <name>Mn(2+)</name>
        <dbReference type="ChEBI" id="CHEBI:29035"/>
    </ligand>
</feature>
<dbReference type="AlphaFoldDB" id="A0A538TAJ1"/>
<dbReference type="SUPFAM" id="SSF54719">
    <property type="entry name" value="Fe,Mn superoxide dismutase (SOD), C-terminal domain"/>
    <property type="match status" value="1"/>
</dbReference>
<evidence type="ECO:0000313" key="9">
    <source>
        <dbReference type="EMBL" id="TMQ60554.1"/>
    </source>
</evidence>
<dbReference type="EMBL" id="VBOS01000016">
    <property type="protein sequence ID" value="TMQ60554.1"/>
    <property type="molecule type" value="Genomic_DNA"/>
</dbReference>
<feature type="binding site" evidence="5">
    <location>
        <position position="163"/>
    </location>
    <ligand>
        <name>Mn(2+)</name>
        <dbReference type="ChEBI" id="CHEBI:29035"/>
    </ligand>
</feature>
<evidence type="ECO:0000313" key="10">
    <source>
        <dbReference type="Proteomes" id="UP000317716"/>
    </source>
</evidence>
<accession>A0A538TAJ1</accession>
<dbReference type="EC" id="1.15.1.1" evidence="2 6"/>
<feature type="binding site" evidence="5">
    <location>
        <position position="159"/>
    </location>
    <ligand>
        <name>Mn(2+)</name>
        <dbReference type="ChEBI" id="CHEBI:29035"/>
    </ligand>
</feature>
<dbReference type="GO" id="GO:0004784">
    <property type="term" value="F:superoxide dismutase activity"/>
    <property type="evidence" value="ECO:0007669"/>
    <property type="project" value="UniProtKB-EC"/>
</dbReference>
<keyword evidence="4 6" id="KW-0560">Oxidoreductase</keyword>
<dbReference type="Gene3D" id="3.55.40.20">
    <property type="entry name" value="Iron/manganese superoxide dismutase, C-terminal domain"/>
    <property type="match status" value="1"/>
</dbReference>
<gene>
    <name evidence="9" type="ORF">E6K72_00485</name>
</gene>
<dbReference type="PIRSF" id="PIRSF000349">
    <property type="entry name" value="SODismutase"/>
    <property type="match status" value="1"/>
</dbReference>
<comment type="similarity">
    <text evidence="1 6">Belongs to the iron/manganese superoxide dismutase family.</text>
</comment>
<evidence type="ECO:0000256" key="5">
    <source>
        <dbReference type="PIRSR" id="PIRSR000349-1"/>
    </source>
</evidence>
<evidence type="ECO:0000256" key="1">
    <source>
        <dbReference type="ARBA" id="ARBA00008714"/>
    </source>
</evidence>
<evidence type="ECO:0000259" key="8">
    <source>
        <dbReference type="Pfam" id="PF02777"/>
    </source>
</evidence>
<evidence type="ECO:0000256" key="3">
    <source>
        <dbReference type="ARBA" id="ARBA00022723"/>
    </source>
</evidence>
<protein>
    <recommendedName>
        <fullName evidence="2 6">Superoxide dismutase</fullName>
        <ecNumber evidence="2 6">1.15.1.1</ecNumber>
    </recommendedName>
</protein>
<name>A0A538TAJ1_UNCEI</name>
<evidence type="ECO:0000256" key="6">
    <source>
        <dbReference type="RuleBase" id="RU000414"/>
    </source>
</evidence>
<comment type="function">
    <text evidence="6">Destroys radicals which are normally produced within the cells and which are toxic to biological systems.</text>
</comment>
<evidence type="ECO:0000256" key="2">
    <source>
        <dbReference type="ARBA" id="ARBA00012682"/>
    </source>
</evidence>
<comment type="caution">
    <text evidence="9">The sequence shown here is derived from an EMBL/GenBank/DDBJ whole genome shotgun (WGS) entry which is preliminary data.</text>
</comment>
<feature type="domain" description="Manganese/iron superoxide dismutase N-terminal" evidence="7">
    <location>
        <begin position="20"/>
        <end position="85"/>
    </location>
</feature>
<dbReference type="SUPFAM" id="SSF46609">
    <property type="entry name" value="Fe,Mn superoxide dismutase (SOD), N-terminal domain"/>
    <property type="match status" value="1"/>
</dbReference>
<dbReference type="InterPro" id="IPR050265">
    <property type="entry name" value="Fe/Mn_Superoxide_Dismutase"/>
</dbReference>
<evidence type="ECO:0000256" key="4">
    <source>
        <dbReference type="ARBA" id="ARBA00023002"/>
    </source>
</evidence>
<dbReference type="PANTHER" id="PTHR11404:SF6">
    <property type="entry name" value="SUPEROXIDE DISMUTASE [MN], MITOCHONDRIAL"/>
    <property type="match status" value="1"/>
</dbReference>
<dbReference type="Pfam" id="PF02777">
    <property type="entry name" value="Sod_Fe_C"/>
    <property type="match status" value="1"/>
</dbReference>
<comment type="catalytic activity">
    <reaction evidence="6">
        <text>2 superoxide + 2 H(+) = H2O2 + O2</text>
        <dbReference type="Rhea" id="RHEA:20696"/>
        <dbReference type="ChEBI" id="CHEBI:15378"/>
        <dbReference type="ChEBI" id="CHEBI:15379"/>
        <dbReference type="ChEBI" id="CHEBI:16240"/>
        <dbReference type="ChEBI" id="CHEBI:18421"/>
        <dbReference type="EC" id="1.15.1.1"/>
    </reaction>
</comment>
<keyword evidence="3 5" id="KW-0479">Metal-binding</keyword>
<dbReference type="InterPro" id="IPR019831">
    <property type="entry name" value="Mn/Fe_SOD_N"/>
</dbReference>
<dbReference type="Proteomes" id="UP000317716">
    <property type="component" value="Unassembled WGS sequence"/>
</dbReference>
<dbReference type="InterPro" id="IPR036314">
    <property type="entry name" value="SOD_C_sf"/>
</dbReference>
<dbReference type="PANTHER" id="PTHR11404">
    <property type="entry name" value="SUPEROXIDE DISMUTASE 2"/>
    <property type="match status" value="1"/>
</dbReference>
<dbReference type="InterPro" id="IPR036324">
    <property type="entry name" value="Mn/Fe_SOD_N_sf"/>
</dbReference>
<feature type="binding site" evidence="5">
    <location>
        <position position="78"/>
    </location>
    <ligand>
        <name>Mn(2+)</name>
        <dbReference type="ChEBI" id="CHEBI:29035"/>
    </ligand>
</feature>
<dbReference type="Pfam" id="PF00081">
    <property type="entry name" value="Sod_Fe_N"/>
    <property type="match status" value="1"/>
</dbReference>
<dbReference type="InterPro" id="IPR019832">
    <property type="entry name" value="Mn/Fe_SOD_C"/>
</dbReference>
<dbReference type="PRINTS" id="PR01703">
    <property type="entry name" value="MNSODISMTASE"/>
</dbReference>
<dbReference type="InterPro" id="IPR001189">
    <property type="entry name" value="Mn/Fe_SOD"/>
</dbReference>
<evidence type="ECO:0000259" key="7">
    <source>
        <dbReference type="Pfam" id="PF00081"/>
    </source>
</evidence>